<gene>
    <name evidence="1" type="ORF">O6H91_02G100300</name>
</gene>
<name>A0ACC2EJ12_DIPCM</name>
<reference evidence="2" key="1">
    <citation type="journal article" date="2024" name="Proc. Natl. Acad. Sci. U.S.A.">
        <title>Extraordinary preservation of gene collinearity over three hundred million years revealed in homosporous lycophytes.</title>
        <authorList>
            <person name="Li C."/>
            <person name="Wickell D."/>
            <person name="Kuo L.Y."/>
            <person name="Chen X."/>
            <person name="Nie B."/>
            <person name="Liao X."/>
            <person name="Peng D."/>
            <person name="Ji J."/>
            <person name="Jenkins J."/>
            <person name="Williams M."/>
            <person name="Shu S."/>
            <person name="Plott C."/>
            <person name="Barry K."/>
            <person name="Rajasekar S."/>
            <person name="Grimwood J."/>
            <person name="Han X."/>
            <person name="Sun S."/>
            <person name="Hou Z."/>
            <person name="He W."/>
            <person name="Dai G."/>
            <person name="Sun C."/>
            <person name="Schmutz J."/>
            <person name="Leebens-Mack J.H."/>
            <person name="Li F.W."/>
            <person name="Wang L."/>
        </authorList>
    </citation>
    <scope>NUCLEOTIDE SEQUENCE [LARGE SCALE GENOMIC DNA]</scope>
    <source>
        <strain evidence="2">cv. PW_Plant_1</strain>
    </source>
</reference>
<evidence type="ECO:0000313" key="2">
    <source>
        <dbReference type="Proteomes" id="UP001162992"/>
    </source>
</evidence>
<organism evidence="1 2">
    <name type="scientific">Diphasiastrum complanatum</name>
    <name type="common">Issler's clubmoss</name>
    <name type="synonym">Lycopodium complanatum</name>
    <dbReference type="NCBI Taxonomy" id="34168"/>
    <lineage>
        <taxon>Eukaryota</taxon>
        <taxon>Viridiplantae</taxon>
        <taxon>Streptophyta</taxon>
        <taxon>Embryophyta</taxon>
        <taxon>Tracheophyta</taxon>
        <taxon>Lycopodiopsida</taxon>
        <taxon>Lycopodiales</taxon>
        <taxon>Lycopodiaceae</taxon>
        <taxon>Lycopodioideae</taxon>
        <taxon>Diphasiastrum</taxon>
    </lineage>
</organism>
<protein>
    <submittedName>
        <fullName evidence="1">Uncharacterized protein</fullName>
    </submittedName>
</protein>
<dbReference type="EMBL" id="CM055093">
    <property type="protein sequence ID" value="KAJ7566391.1"/>
    <property type="molecule type" value="Genomic_DNA"/>
</dbReference>
<proteinExistence type="predicted"/>
<keyword evidence="2" id="KW-1185">Reference proteome</keyword>
<comment type="caution">
    <text evidence="1">The sequence shown here is derived from an EMBL/GenBank/DDBJ whole genome shotgun (WGS) entry which is preliminary data.</text>
</comment>
<dbReference type="Proteomes" id="UP001162992">
    <property type="component" value="Chromosome 2"/>
</dbReference>
<evidence type="ECO:0000313" key="1">
    <source>
        <dbReference type="EMBL" id="KAJ7566391.1"/>
    </source>
</evidence>
<sequence>MKCLTAQRICTHNLLASMGADDCVSASRLEAKLFSRKAHISTIRIVILAASPSPSFERKFETSSDSSISKQIPRLEPFNQSRIARGMRERSLIEKAERAVSDRCSELEGDEAYKCWEALFELEKMKEDCKIECNMKSINERPMDCHTLGHIEHIIRQSGGVSSLIDNLLMLAKVSKMQRADEENAEVANPQNIAQTGRIEATKAVNPTPSVGISEINEHERHEFPEPGCMPKTEEELRLEETALMPESSFTRLLRRRGTSASWFTKPREHETD</sequence>
<accession>A0ACC2EJ12</accession>